<gene>
    <name evidence="2" type="ORF">THSYN_01820</name>
</gene>
<name>A0A2K8U331_9GAMM</name>
<proteinExistence type="predicted"/>
<sequence length="339" mass="39234">MNGQWTCPHCNSQNCRHHKTYQTGHNGTRLLWRCQSCNRLFSETKATLIEGLRKPTSFIIQVLKTRTEGIGLNAACRAFAIAKNTLLLWERRLADYKDVLIIYALTHTFIEQLIEGDELYTKVNRNVPPEDCEGWTIVLMERASRFIWALQCGKKDRSLFSYAIQILRDVILRTGDVTLVTDGERRYGNLLFEICHEVLRTGKRGRPPKVLRRGVKVRLKNKGKGTDRTGHSRPKYETPHPEHPETDQDVTPADIHANHLEASNASFRRKNSAYRRRTNTYAKSISGLQRTLDMLWIVHNFIRSHFTTKQVPAVALGILQQGLSWDEVLRVRQPRLYKY</sequence>
<dbReference type="EMBL" id="CP020370">
    <property type="protein sequence ID" value="AUB79819.1"/>
    <property type="molecule type" value="Genomic_DNA"/>
</dbReference>
<dbReference type="RefSeq" id="WP_100917635.1">
    <property type="nucleotide sequence ID" value="NZ_CP020370.1"/>
</dbReference>
<evidence type="ECO:0000256" key="1">
    <source>
        <dbReference type="SAM" id="MobiDB-lite"/>
    </source>
</evidence>
<organism evidence="2 3">
    <name type="scientific">Candidatus Thiodictyon syntrophicum</name>
    <dbReference type="NCBI Taxonomy" id="1166950"/>
    <lineage>
        <taxon>Bacteria</taxon>
        <taxon>Pseudomonadati</taxon>
        <taxon>Pseudomonadota</taxon>
        <taxon>Gammaproteobacteria</taxon>
        <taxon>Chromatiales</taxon>
        <taxon>Chromatiaceae</taxon>
        <taxon>Thiodictyon</taxon>
    </lineage>
</organism>
<evidence type="ECO:0000313" key="2">
    <source>
        <dbReference type="EMBL" id="AUB79819.1"/>
    </source>
</evidence>
<dbReference type="AlphaFoldDB" id="A0A2K8U331"/>
<reference evidence="2 3" key="1">
    <citation type="submission" date="2017-03" db="EMBL/GenBank/DDBJ databases">
        <title>Complete genome sequence of Candidatus 'Thiodictyon syntrophicum' sp. nov. strain Cad16T, a photolithoautotroph purple sulfur bacterium isolated from an alpine meromictic lake.</title>
        <authorList>
            <person name="Luedin S.M."/>
            <person name="Pothier J.F."/>
            <person name="Danza F."/>
            <person name="Storelli N."/>
            <person name="Wittwer M."/>
            <person name="Tonolla M."/>
        </authorList>
    </citation>
    <scope>NUCLEOTIDE SEQUENCE [LARGE SCALE GENOMIC DNA]</scope>
    <source>
        <strain evidence="2 3">Cad16T</strain>
    </source>
</reference>
<accession>A0A2K8U331</accession>
<feature type="region of interest" description="Disordered" evidence="1">
    <location>
        <begin position="219"/>
        <end position="249"/>
    </location>
</feature>
<keyword evidence="3" id="KW-1185">Reference proteome</keyword>
<feature type="compositionally biased region" description="Basic and acidic residues" evidence="1">
    <location>
        <begin position="224"/>
        <end position="246"/>
    </location>
</feature>
<dbReference type="Proteomes" id="UP000232638">
    <property type="component" value="Chromosome"/>
</dbReference>
<protein>
    <submittedName>
        <fullName evidence="2">IS1 family transposase</fullName>
    </submittedName>
</protein>
<dbReference type="KEGG" id="tsy:THSYN_01820"/>
<evidence type="ECO:0000313" key="3">
    <source>
        <dbReference type="Proteomes" id="UP000232638"/>
    </source>
</evidence>
<dbReference type="OrthoDB" id="5365332at2"/>